<accession>A0A9P0F2F5</accession>
<dbReference type="GO" id="GO:0005840">
    <property type="term" value="C:ribosome"/>
    <property type="evidence" value="ECO:0007669"/>
    <property type="project" value="UniProtKB-KW"/>
</dbReference>
<dbReference type="OrthoDB" id="1166329at2759"/>
<reference evidence="7" key="1">
    <citation type="submission" date="2021-12" db="EMBL/GenBank/DDBJ databases">
        <authorList>
            <person name="King R."/>
        </authorList>
    </citation>
    <scope>NUCLEOTIDE SEQUENCE</scope>
</reference>
<gene>
    <name evidence="7" type="ORF">BEMITA_LOCUS5213</name>
</gene>
<dbReference type="AlphaFoldDB" id="A0A9P0F2F5"/>
<organism evidence="7 8">
    <name type="scientific">Bemisia tabaci</name>
    <name type="common">Sweetpotato whitefly</name>
    <name type="synonym">Aleurodes tabaci</name>
    <dbReference type="NCBI Taxonomy" id="7038"/>
    <lineage>
        <taxon>Eukaryota</taxon>
        <taxon>Metazoa</taxon>
        <taxon>Ecdysozoa</taxon>
        <taxon>Arthropoda</taxon>
        <taxon>Hexapoda</taxon>
        <taxon>Insecta</taxon>
        <taxon>Pterygota</taxon>
        <taxon>Neoptera</taxon>
        <taxon>Paraneoptera</taxon>
        <taxon>Hemiptera</taxon>
        <taxon>Sternorrhyncha</taxon>
        <taxon>Aleyrodoidea</taxon>
        <taxon>Aleyrodidae</taxon>
        <taxon>Aleyrodinae</taxon>
        <taxon>Bemisia</taxon>
    </lineage>
</organism>
<dbReference type="GO" id="GO:0003735">
    <property type="term" value="F:structural constituent of ribosome"/>
    <property type="evidence" value="ECO:0007669"/>
    <property type="project" value="InterPro"/>
</dbReference>
<comment type="similarity">
    <text evidence="1">Belongs to the eukaryotic ribosomal protein eL33 family.</text>
</comment>
<dbReference type="GO" id="GO:0006412">
    <property type="term" value="P:translation"/>
    <property type="evidence" value="ECO:0007669"/>
    <property type="project" value="InterPro"/>
</dbReference>
<evidence type="ECO:0000256" key="5">
    <source>
        <dbReference type="ARBA" id="ARBA00035530"/>
    </source>
</evidence>
<proteinExistence type="inferred from homology"/>
<keyword evidence="3" id="KW-0687">Ribonucleoprotein</keyword>
<dbReference type="InterPro" id="IPR038661">
    <property type="entry name" value="Ribosomal_eL33_sf"/>
</dbReference>
<dbReference type="Proteomes" id="UP001152759">
    <property type="component" value="Chromosome 3"/>
</dbReference>
<evidence type="ECO:0000256" key="3">
    <source>
        <dbReference type="ARBA" id="ARBA00023274"/>
    </source>
</evidence>
<name>A0A9P0F2F5_BEMTA</name>
<feature type="region of interest" description="Disordered" evidence="6">
    <location>
        <begin position="1"/>
        <end position="61"/>
    </location>
</feature>
<dbReference type="EMBL" id="OU963864">
    <property type="protein sequence ID" value="CAH0386048.1"/>
    <property type="molecule type" value="Genomic_DNA"/>
</dbReference>
<protein>
    <recommendedName>
        <fullName evidence="4">Large ribosomal subunit protein eL33</fullName>
    </recommendedName>
    <alternativeName>
        <fullName evidence="5">60S ribosomal protein L35a</fullName>
    </alternativeName>
</protein>
<evidence type="ECO:0000256" key="1">
    <source>
        <dbReference type="ARBA" id="ARBA00009269"/>
    </source>
</evidence>
<dbReference type="Gene3D" id="2.40.10.190">
    <property type="entry name" value="translation elongation factor selb, chain A, domain 4"/>
    <property type="match status" value="1"/>
</dbReference>
<dbReference type="InterPro" id="IPR001780">
    <property type="entry name" value="Ribosomal_eL33"/>
</dbReference>
<dbReference type="HAMAP" id="MF_00573">
    <property type="entry name" value="Ribosomal_eL33"/>
    <property type="match status" value="1"/>
</dbReference>
<sequence length="190" mass="22297">MAPADKKKLVKPAVREPLRRPKKPKVKKEKVVKKEEPPKPKVKKPVNPRHFRPRKRHEPKRLLKLKKKDEREVPARFLGGRLFAKAIFTGYKRGQRQQHEKYALLRVEGCKKKKDLQFYVGKKCIFVYKAHKNRKMSVSRHKTPSKIRAIWGKVTRPHGSSTTVRAKFKTNLPPRAMGKAVRIMLYPSRI</sequence>
<evidence type="ECO:0000256" key="4">
    <source>
        <dbReference type="ARBA" id="ARBA00035228"/>
    </source>
</evidence>
<keyword evidence="8" id="KW-1185">Reference proteome</keyword>
<keyword evidence="2" id="KW-0689">Ribosomal protein</keyword>
<dbReference type="Pfam" id="PF01247">
    <property type="entry name" value="Ribosomal_L35Ae"/>
    <property type="match status" value="1"/>
</dbReference>
<dbReference type="FunFam" id="2.40.10.190:FF:000001">
    <property type="entry name" value="60S ribosomal protein L35a"/>
    <property type="match status" value="1"/>
</dbReference>
<dbReference type="GO" id="GO:1990904">
    <property type="term" value="C:ribonucleoprotein complex"/>
    <property type="evidence" value="ECO:0007669"/>
    <property type="project" value="UniProtKB-KW"/>
</dbReference>
<feature type="compositionally biased region" description="Basic residues" evidence="6">
    <location>
        <begin position="40"/>
        <end position="61"/>
    </location>
</feature>
<dbReference type="InterPro" id="IPR009000">
    <property type="entry name" value="Transl_B-barrel_sf"/>
</dbReference>
<evidence type="ECO:0000313" key="8">
    <source>
        <dbReference type="Proteomes" id="UP001152759"/>
    </source>
</evidence>
<dbReference type="SUPFAM" id="SSF50447">
    <property type="entry name" value="Translation proteins"/>
    <property type="match status" value="1"/>
</dbReference>
<dbReference type="KEGG" id="btab:109030793"/>
<dbReference type="PANTHER" id="PTHR10902">
    <property type="entry name" value="60S RIBOSOMAL PROTEIN L35A"/>
    <property type="match status" value="1"/>
</dbReference>
<evidence type="ECO:0000256" key="6">
    <source>
        <dbReference type="SAM" id="MobiDB-lite"/>
    </source>
</evidence>
<feature type="compositionally biased region" description="Basic and acidic residues" evidence="6">
    <location>
        <begin position="1"/>
        <end position="19"/>
    </location>
</feature>
<evidence type="ECO:0000313" key="7">
    <source>
        <dbReference type="EMBL" id="CAH0386048.1"/>
    </source>
</evidence>
<feature type="compositionally biased region" description="Basic residues" evidence="6">
    <location>
        <begin position="20"/>
        <end position="31"/>
    </location>
</feature>
<evidence type="ECO:0000256" key="2">
    <source>
        <dbReference type="ARBA" id="ARBA00022980"/>
    </source>
</evidence>